<feature type="region of interest" description="Disordered" evidence="2">
    <location>
        <begin position="23"/>
        <end position="115"/>
    </location>
</feature>
<organism evidence="3 4">
    <name type="scientific">Tetradesmus obliquus</name>
    <name type="common">Green alga</name>
    <name type="synonym">Acutodesmus obliquus</name>
    <dbReference type="NCBI Taxonomy" id="3088"/>
    <lineage>
        <taxon>Eukaryota</taxon>
        <taxon>Viridiplantae</taxon>
        <taxon>Chlorophyta</taxon>
        <taxon>core chlorophytes</taxon>
        <taxon>Chlorophyceae</taxon>
        <taxon>CS clade</taxon>
        <taxon>Sphaeropleales</taxon>
        <taxon>Scenedesmaceae</taxon>
        <taxon>Tetradesmus</taxon>
    </lineage>
</organism>
<feature type="compositionally biased region" description="Basic and acidic residues" evidence="2">
    <location>
        <begin position="37"/>
        <end position="47"/>
    </location>
</feature>
<feature type="coiled-coil region" evidence="1">
    <location>
        <begin position="118"/>
        <end position="182"/>
    </location>
</feature>
<proteinExistence type="predicted"/>
<gene>
    <name evidence="3" type="ORF">OEZ85_013778</name>
</gene>
<evidence type="ECO:0000313" key="4">
    <source>
        <dbReference type="Proteomes" id="UP001244341"/>
    </source>
</evidence>
<name>A0ABY8U6E6_TETOB</name>
<keyword evidence="1" id="KW-0175">Coiled coil</keyword>
<feature type="compositionally biased region" description="Low complexity" evidence="2">
    <location>
        <begin position="214"/>
        <end position="223"/>
    </location>
</feature>
<evidence type="ECO:0000256" key="1">
    <source>
        <dbReference type="SAM" id="Coils"/>
    </source>
</evidence>
<reference evidence="3 4" key="1">
    <citation type="submission" date="2023-05" db="EMBL/GenBank/DDBJ databases">
        <title>A 100% complete, gapless, phased diploid assembly of the Scenedesmus obliquus UTEX 3031 genome.</title>
        <authorList>
            <person name="Biondi T.C."/>
            <person name="Hanschen E.R."/>
            <person name="Kwon T."/>
            <person name="Eng W."/>
            <person name="Kruse C.P.S."/>
            <person name="Koehler S.I."/>
            <person name="Kunde Y."/>
            <person name="Gleasner C.D."/>
            <person name="You Mak K.T."/>
            <person name="Polle J."/>
            <person name="Hovde B.T."/>
            <person name="Starkenburg S.R."/>
        </authorList>
    </citation>
    <scope>NUCLEOTIDE SEQUENCE [LARGE SCALE GENOMIC DNA]</scope>
    <source>
        <strain evidence="3 4">DOE0152z</strain>
    </source>
</reference>
<feature type="compositionally biased region" description="Low complexity" evidence="2">
    <location>
        <begin position="92"/>
        <end position="103"/>
    </location>
</feature>
<accession>A0ABY8U6E6</accession>
<sequence>MAPDNSDDEARLAVEAFGTALQARATAAAGKRRPKRSRPEDGTDLGRRSAPGLGDGSVPGQGDAGAGTSSKAARGNSAAAEAGGEVAGGSGAAADAASGAEGNDGTEDVGVPPPPALMAQLAALLRDAEQKRAHWEAAVSEAKARRDRRGSEKLALLLEAIFKQQQRTQRTVEQQQDQLQEQGGTLKDVVAQHGKVLEMLARMQMEGKGGQGGEQAAEATAAPGGSGGTAGGGGGFTWGEVLALLGRAAEALI</sequence>
<dbReference type="Proteomes" id="UP001244341">
    <property type="component" value="Chromosome 8b"/>
</dbReference>
<protein>
    <submittedName>
        <fullName evidence="3">Uncharacterized protein</fullName>
    </submittedName>
</protein>
<feature type="region of interest" description="Disordered" evidence="2">
    <location>
        <begin position="206"/>
        <end position="232"/>
    </location>
</feature>
<evidence type="ECO:0000313" key="3">
    <source>
        <dbReference type="EMBL" id="WIA16842.1"/>
    </source>
</evidence>
<dbReference type="EMBL" id="CP126215">
    <property type="protein sequence ID" value="WIA16842.1"/>
    <property type="molecule type" value="Genomic_DNA"/>
</dbReference>
<keyword evidence="4" id="KW-1185">Reference proteome</keyword>
<feature type="compositionally biased region" description="Gly residues" evidence="2">
    <location>
        <begin position="53"/>
        <end position="65"/>
    </location>
</feature>
<evidence type="ECO:0000256" key="2">
    <source>
        <dbReference type="SAM" id="MobiDB-lite"/>
    </source>
</evidence>
<feature type="compositionally biased region" description="Low complexity" evidence="2">
    <location>
        <begin position="72"/>
        <end position="84"/>
    </location>
</feature>